<dbReference type="RefSeq" id="WP_074538031.1">
    <property type="nucleotide sequence ID" value="NZ_CANLMK010000002.1"/>
</dbReference>
<comment type="similarity">
    <text evidence="2">Belongs to the TsaE family.</text>
</comment>
<dbReference type="InterPro" id="IPR027417">
    <property type="entry name" value="P-loop_NTPase"/>
</dbReference>
<dbReference type="SUPFAM" id="SSF52540">
    <property type="entry name" value="P-loop containing nucleoside triphosphate hydrolases"/>
    <property type="match status" value="1"/>
</dbReference>
<keyword evidence="9" id="KW-0460">Magnesium</keyword>
<keyword evidence="4" id="KW-0963">Cytoplasm</keyword>
<keyword evidence="6" id="KW-0479">Metal-binding</keyword>
<dbReference type="EMBL" id="FNBD01000004">
    <property type="protein sequence ID" value="SDE83159.1"/>
    <property type="molecule type" value="Genomic_DNA"/>
</dbReference>
<accession>A0A1G7G566</accession>
<proteinExistence type="inferred from homology"/>
<dbReference type="eggNOG" id="COG0802">
    <property type="taxonomic scope" value="Bacteria"/>
</dbReference>
<protein>
    <recommendedName>
        <fullName evidence="3">tRNA threonylcarbamoyladenosine biosynthesis protein TsaE</fullName>
    </recommendedName>
    <alternativeName>
        <fullName evidence="10">t(6)A37 threonylcarbamoyladenosine biosynthesis protein TsaE</fullName>
    </alternativeName>
</protein>
<evidence type="ECO:0000256" key="4">
    <source>
        <dbReference type="ARBA" id="ARBA00022490"/>
    </source>
</evidence>
<evidence type="ECO:0000256" key="1">
    <source>
        <dbReference type="ARBA" id="ARBA00004496"/>
    </source>
</evidence>
<reference evidence="12" key="1">
    <citation type="submission" date="2016-10" db="EMBL/GenBank/DDBJ databases">
        <authorList>
            <person name="Varghese N."/>
            <person name="Submissions S."/>
        </authorList>
    </citation>
    <scope>NUCLEOTIDE SEQUENCE [LARGE SCALE GENOMIC DNA]</scope>
    <source>
        <strain evidence="12">DSM 24729</strain>
    </source>
</reference>
<evidence type="ECO:0000256" key="10">
    <source>
        <dbReference type="ARBA" id="ARBA00032441"/>
    </source>
</evidence>
<dbReference type="NCBIfam" id="TIGR00150">
    <property type="entry name" value="T6A_YjeE"/>
    <property type="match status" value="1"/>
</dbReference>
<evidence type="ECO:0000313" key="11">
    <source>
        <dbReference type="EMBL" id="SDE83159.1"/>
    </source>
</evidence>
<dbReference type="GO" id="GO:0002949">
    <property type="term" value="P:tRNA threonylcarbamoyladenosine modification"/>
    <property type="evidence" value="ECO:0007669"/>
    <property type="project" value="InterPro"/>
</dbReference>
<comment type="subcellular location">
    <subcellularLocation>
        <location evidence="1">Cytoplasm</location>
    </subcellularLocation>
</comment>
<dbReference type="Gene3D" id="3.40.50.300">
    <property type="entry name" value="P-loop containing nucleotide triphosphate hydrolases"/>
    <property type="match status" value="1"/>
</dbReference>
<evidence type="ECO:0000256" key="7">
    <source>
        <dbReference type="ARBA" id="ARBA00022741"/>
    </source>
</evidence>
<sequence length="137" mass="15584">MEKEYKQKEIKEIAKLIINHSPSKKICFHGEMGAGKTTLIKAIVKELGGQGEASSPTFGIVNEYNDAQNNTLAYHFDFYRLNDESEALDFGVEDYLYSNHWVFMEWPDKIGSLIPEDATHLSISIRDTTTRILKIPS</sequence>
<evidence type="ECO:0000256" key="8">
    <source>
        <dbReference type="ARBA" id="ARBA00022840"/>
    </source>
</evidence>
<dbReference type="AlphaFoldDB" id="A0A1G7G566"/>
<evidence type="ECO:0000256" key="2">
    <source>
        <dbReference type="ARBA" id="ARBA00007599"/>
    </source>
</evidence>
<keyword evidence="8" id="KW-0067">ATP-binding</keyword>
<dbReference type="InterPro" id="IPR003442">
    <property type="entry name" value="T6A_TsaE"/>
</dbReference>
<keyword evidence="12" id="KW-1185">Reference proteome</keyword>
<dbReference type="Proteomes" id="UP000182114">
    <property type="component" value="Unassembled WGS sequence"/>
</dbReference>
<dbReference type="GO" id="GO:0046872">
    <property type="term" value="F:metal ion binding"/>
    <property type="evidence" value="ECO:0007669"/>
    <property type="project" value="UniProtKB-KW"/>
</dbReference>
<name>A0A1G7G566_9FLAO</name>
<evidence type="ECO:0000256" key="6">
    <source>
        <dbReference type="ARBA" id="ARBA00022723"/>
    </source>
</evidence>
<dbReference type="GO" id="GO:0005737">
    <property type="term" value="C:cytoplasm"/>
    <property type="evidence" value="ECO:0007669"/>
    <property type="project" value="UniProtKB-SubCell"/>
</dbReference>
<keyword evidence="5" id="KW-0819">tRNA processing</keyword>
<dbReference type="GO" id="GO:0005524">
    <property type="term" value="F:ATP binding"/>
    <property type="evidence" value="ECO:0007669"/>
    <property type="project" value="UniProtKB-KW"/>
</dbReference>
<evidence type="ECO:0000256" key="5">
    <source>
        <dbReference type="ARBA" id="ARBA00022694"/>
    </source>
</evidence>
<dbReference type="PANTHER" id="PTHR33540">
    <property type="entry name" value="TRNA THREONYLCARBAMOYLADENOSINE BIOSYNTHESIS PROTEIN TSAE"/>
    <property type="match status" value="1"/>
</dbReference>
<dbReference type="PANTHER" id="PTHR33540:SF2">
    <property type="entry name" value="TRNA THREONYLCARBAMOYLADENOSINE BIOSYNTHESIS PROTEIN TSAE"/>
    <property type="match status" value="1"/>
</dbReference>
<organism evidence="11 12">
    <name type="scientific">Cellulophaga baltica</name>
    <dbReference type="NCBI Taxonomy" id="76594"/>
    <lineage>
        <taxon>Bacteria</taxon>
        <taxon>Pseudomonadati</taxon>
        <taxon>Bacteroidota</taxon>
        <taxon>Flavobacteriia</taxon>
        <taxon>Flavobacteriales</taxon>
        <taxon>Flavobacteriaceae</taxon>
        <taxon>Cellulophaga</taxon>
    </lineage>
</organism>
<evidence type="ECO:0000256" key="9">
    <source>
        <dbReference type="ARBA" id="ARBA00022842"/>
    </source>
</evidence>
<evidence type="ECO:0000313" key="12">
    <source>
        <dbReference type="Proteomes" id="UP000182114"/>
    </source>
</evidence>
<dbReference type="Pfam" id="PF02367">
    <property type="entry name" value="TsaE"/>
    <property type="match status" value="1"/>
</dbReference>
<evidence type="ECO:0000256" key="3">
    <source>
        <dbReference type="ARBA" id="ARBA00019010"/>
    </source>
</evidence>
<keyword evidence="7" id="KW-0547">Nucleotide-binding</keyword>
<gene>
    <name evidence="11" type="ORF">SAMN04487992_104127</name>
</gene>